<dbReference type="AlphaFoldDB" id="A0A699WG28"/>
<feature type="non-terminal residue" evidence="2">
    <location>
        <position position="1"/>
    </location>
</feature>
<protein>
    <submittedName>
        <fullName evidence="2">Uncharacterized protein</fullName>
    </submittedName>
</protein>
<reference evidence="2" key="1">
    <citation type="journal article" date="2019" name="Sci. Rep.">
        <title>Draft genome of Tanacetum cinerariifolium, the natural source of mosquito coil.</title>
        <authorList>
            <person name="Yamashiro T."/>
            <person name="Shiraishi A."/>
            <person name="Satake H."/>
            <person name="Nakayama K."/>
        </authorList>
    </citation>
    <scope>NUCLEOTIDE SEQUENCE</scope>
</reference>
<comment type="caution">
    <text evidence="2">The sequence shown here is derived from an EMBL/GenBank/DDBJ whole genome shotgun (WGS) entry which is preliminary data.</text>
</comment>
<gene>
    <name evidence="2" type="ORF">Tci_915273</name>
</gene>
<evidence type="ECO:0000313" key="2">
    <source>
        <dbReference type="EMBL" id="GFD43304.1"/>
    </source>
</evidence>
<organism evidence="2">
    <name type="scientific">Tanacetum cinerariifolium</name>
    <name type="common">Dalmatian daisy</name>
    <name type="synonym">Chrysanthemum cinerariifolium</name>
    <dbReference type="NCBI Taxonomy" id="118510"/>
    <lineage>
        <taxon>Eukaryota</taxon>
        <taxon>Viridiplantae</taxon>
        <taxon>Streptophyta</taxon>
        <taxon>Embryophyta</taxon>
        <taxon>Tracheophyta</taxon>
        <taxon>Spermatophyta</taxon>
        <taxon>Magnoliopsida</taxon>
        <taxon>eudicotyledons</taxon>
        <taxon>Gunneridae</taxon>
        <taxon>Pentapetalae</taxon>
        <taxon>asterids</taxon>
        <taxon>campanulids</taxon>
        <taxon>Asterales</taxon>
        <taxon>Asteraceae</taxon>
        <taxon>Asteroideae</taxon>
        <taxon>Anthemideae</taxon>
        <taxon>Anthemidinae</taxon>
        <taxon>Tanacetum</taxon>
    </lineage>
</organism>
<feature type="region of interest" description="Disordered" evidence="1">
    <location>
        <begin position="1"/>
        <end position="36"/>
    </location>
</feature>
<sequence>ERVQVLEDREAVASKPSGEDALINGRSNNKGEAAAERIKRDDMRMNEQIARDAEVARIHAEEEIQGMIDSLDKSNETIAKYLREYQQFALELPLEKKIELISDLVKYQEHY</sequence>
<proteinExistence type="predicted"/>
<feature type="non-terminal residue" evidence="2">
    <location>
        <position position="111"/>
    </location>
</feature>
<evidence type="ECO:0000256" key="1">
    <source>
        <dbReference type="SAM" id="MobiDB-lite"/>
    </source>
</evidence>
<dbReference type="EMBL" id="BKCJ011594573">
    <property type="protein sequence ID" value="GFD43304.1"/>
    <property type="molecule type" value="Genomic_DNA"/>
</dbReference>
<name>A0A699WG28_TANCI</name>
<accession>A0A699WG28</accession>
<feature type="compositionally biased region" description="Basic and acidic residues" evidence="1">
    <location>
        <begin position="1"/>
        <end position="12"/>
    </location>
</feature>